<dbReference type="AlphaFoldDB" id="A0A015YDS6"/>
<sequence length="50" mass="6027">MRLITKQAVKLKELEARRERLVNRVAKLDLKIEEQKEKISQYYKKQGINV</sequence>
<evidence type="ECO:0000256" key="1">
    <source>
        <dbReference type="SAM" id="Coils"/>
    </source>
</evidence>
<dbReference type="Proteomes" id="UP000022272">
    <property type="component" value="Unassembled WGS sequence"/>
</dbReference>
<feature type="coiled-coil region" evidence="1">
    <location>
        <begin position="4"/>
        <end position="45"/>
    </location>
</feature>
<proteinExistence type="predicted"/>
<gene>
    <name evidence="2" type="ORF">M076_2230</name>
</gene>
<protein>
    <submittedName>
        <fullName evidence="2">Uncharacterized protein</fullName>
    </submittedName>
</protein>
<organism evidence="2 3">
    <name type="scientific">Bacteroides fragilis str. 2-F-2 #4</name>
    <dbReference type="NCBI Taxonomy" id="1339280"/>
    <lineage>
        <taxon>Bacteria</taxon>
        <taxon>Pseudomonadati</taxon>
        <taxon>Bacteroidota</taxon>
        <taxon>Bacteroidia</taxon>
        <taxon>Bacteroidales</taxon>
        <taxon>Bacteroidaceae</taxon>
        <taxon>Bacteroides</taxon>
    </lineage>
</organism>
<reference evidence="2 3" key="1">
    <citation type="submission" date="2014-02" db="EMBL/GenBank/DDBJ databases">
        <authorList>
            <person name="Sears C."/>
            <person name="Carroll K."/>
            <person name="Sack B.R."/>
            <person name="Qadri F."/>
            <person name="Myers L.L."/>
            <person name="Chung G.-T."/>
            <person name="Escheverria P."/>
            <person name="Fraser C.M."/>
            <person name="Sadzewicz L."/>
            <person name="Shefchek K.A."/>
            <person name="Tallon L."/>
            <person name="Das S.P."/>
            <person name="Daugherty S."/>
            <person name="Mongodin E.F."/>
        </authorList>
    </citation>
    <scope>NUCLEOTIDE SEQUENCE [LARGE SCALE GENOMIC DNA]</scope>
    <source>
        <strain evidence="2 3">2-F-2 #4</strain>
    </source>
</reference>
<accession>A0A015YDS6</accession>
<dbReference type="RefSeq" id="WP_193684360.1">
    <property type="nucleotide sequence ID" value="NZ_JGDM01000056.1"/>
</dbReference>
<comment type="caution">
    <text evidence="2">The sequence shown here is derived from an EMBL/GenBank/DDBJ whole genome shotgun (WGS) entry which is preliminary data.</text>
</comment>
<dbReference type="PATRIC" id="fig|1339280.3.peg.2139"/>
<evidence type="ECO:0000313" key="3">
    <source>
        <dbReference type="Proteomes" id="UP000022272"/>
    </source>
</evidence>
<keyword evidence="1" id="KW-0175">Coiled coil</keyword>
<evidence type="ECO:0000313" key="2">
    <source>
        <dbReference type="EMBL" id="EXZ44595.1"/>
    </source>
</evidence>
<dbReference type="EMBL" id="JGDM01000056">
    <property type="protein sequence ID" value="EXZ44595.1"/>
    <property type="molecule type" value="Genomic_DNA"/>
</dbReference>
<name>A0A015YDS6_BACFG</name>